<evidence type="ECO:0000256" key="6">
    <source>
        <dbReference type="ARBA" id="ARBA00022692"/>
    </source>
</evidence>
<dbReference type="InterPro" id="IPR050428">
    <property type="entry name" value="TCS_sensor_his_kinase"/>
</dbReference>
<dbReference type="InterPro" id="IPR003594">
    <property type="entry name" value="HATPase_dom"/>
</dbReference>
<dbReference type="InterPro" id="IPR005467">
    <property type="entry name" value="His_kinase_dom"/>
</dbReference>
<dbReference type="Proteomes" id="UP000445000">
    <property type="component" value="Unassembled WGS sequence"/>
</dbReference>
<evidence type="ECO:0000256" key="9">
    <source>
        <dbReference type="ARBA" id="ARBA00023012"/>
    </source>
</evidence>
<dbReference type="SUPFAM" id="SSF47384">
    <property type="entry name" value="Homodimeric domain of signal transducing histidine kinase"/>
    <property type="match status" value="1"/>
</dbReference>
<keyword evidence="9" id="KW-0902">Two-component regulatory system</keyword>
<keyword evidence="5" id="KW-0808">Transferase</keyword>
<dbReference type="InterPro" id="IPR036890">
    <property type="entry name" value="HATPase_C_sf"/>
</dbReference>
<evidence type="ECO:0000256" key="4">
    <source>
        <dbReference type="ARBA" id="ARBA00022553"/>
    </source>
</evidence>
<evidence type="ECO:0000256" key="11">
    <source>
        <dbReference type="SAM" id="Phobius"/>
    </source>
</evidence>
<organism evidence="14 15">
    <name type="scientific">Steroidobacter agaridevorans</name>
    <dbReference type="NCBI Taxonomy" id="2695856"/>
    <lineage>
        <taxon>Bacteria</taxon>
        <taxon>Pseudomonadati</taxon>
        <taxon>Pseudomonadota</taxon>
        <taxon>Gammaproteobacteria</taxon>
        <taxon>Steroidobacterales</taxon>
        <taxon>Steroidobacteraceae</taxon>
        <taxon>Steroidobacter</taxon>
    </lineage>
</organism>
<dbReference type="SMART" id="SM00387">
    <property type="entry name" value="HATPase_c"/>
    <property type="match status" value="1"/>
</dbReference>
<dbReference type="PROSITE" id="PS50109">
    <property type="entry name" value="HIS_KIN"/>
    <property type="match status" value="1"/>
</dbReference>
<protein>
    <recommendedName>
        <fullName evidence="3">histidine kinase</fullName>
        <ecNumber evidence="3">2.7.13.3</ecNumber>
    </recommendedName>
</protein>
<dbReference type="InterPro" id="IPR003660">
    <property type="entry name" value="HAMP_dom"/>
</dbReference>
<feature type="transmembrane region" description="Helical" evidence="11">
    <location>
        <begin position="156"/>
        <end position="179"/>
    </location>
</feature>
<dbReference type="Pfam" id="PF02518">
    <property type="entry name" value="HATPase_c"/>
    <property type="match status" value="1"/>
</dbReference>
<evidence type="ECO:0000259" key="12">
    <source>
        <dbReference type="PROSITE" id="PS50109"/>
    </source>
</evidence>
<dbReference type="PROSITE" id="PS50885">
    <property type="entry name" value="HAMP"/>
    <property type="match status" value="1"/>
</dbReference>
<comment type="subcellular location">
    <subcellularLocation>
        <location evidence="2">Membrane</location>
        <topology evidence="2">Multi-pass membrane protein</topology>
    </subcellularLocation>
</comment>
<dbReference type="PANTHER" id="PTHR45436:SF15">
    <property type="entry name" value="SENSOR HISTIDINE KINASE CUSS"/>
    <property type="match status" value="1"/>
</dbReference>
<dbReference type="InterPro" id="IPR004358">
    <property type="entry name" value="Sig_transdc_His_kin-like_C"/>
</dbReference>
<dbReference type="PRINTS" id="PR00344">
    <property type="entry name" value="BCTRLSENSOR"/>
</dbReference>
<feature type="domain" description="HAMP" evidence="13">
    <location>
        <begin position="180"/>
        <end position="233"/>
    </location>
</feature>
<dbReference type="EMBL" id="BLJN01000004">
    <property type="protein sequence ID" value="GFE82591.1"/>
    <property type="molecule type" value="Genomic_DNA"/>
</dbReference>
<gene>
    <name evidence="14" type="ORF">GCM10011487_45910</name>
</gene>
<dbReference type="CDD" id="cd00082">
    <property type="entry name" value="HisKA"/>
    <property type="match status" value="1"/>
</dbReference>
<comment type="caution">
    <text evidence="14">The sequence shown here is derived from an EMBL/GenBank/DDBJ whole genome shotgun (WGS) entry which is preliminary data.</text>
</comment>
<dbReference type="Gene3D" id="3.30.565.10">
    <property type="entry name" value="Histidine kinase-like ATPase, C-terminal domain"/>
    <property type="match status" value="1"/>
</dbReference>
<comment type="catalytic activity">
    <reaction evidence="1">
        <text>ATP + protein L-histidine = ADP + protein N-phospho-L-histidine.</text>
        <dbReference type="EC" id="2.7.13.3"/>
    </reaction>
</comment>
<keyword evidence="4" id="KW-0597">Phosphoprotein</keyword>
<dbReference type="GO" id="GO:0000155">
    <property type="term" value="F:phosphorelay sensor kinase activity"/>
    <property type="evidence" value="ECO:0007669"/>
    <property type="project" value="InterPro"/>
</dbReference>
<feature type="domain" description="Histidine kinase" evidence="12">
    <location>
        <begin position="241"/>
        <end position="442"/>
    </location>
</feature>
<evidence type="ECO:0000313" key="15">
    <source>
        <dbReference type="Proteomes" id="UP000445000"/>
    </source>
</evidence>
<reference evidence="15" key="1">
    <citation type="submission" date="2020-01" db="EMBL/GenBank/DDBJ databases">
        <title>'Steroidobacter agaridevorans' sp. nov., agar-degrading bacteria isolated from rhizosphere soils.</title>
        <authorList>
            <person name="Ikenaga M."/>
            <person name="Kataoka M."/>
            <person name="Murouchi A."/>
            <person name="Katsuragi S."/>
            <person name="Sakai M."/>
        </authorList>
    </citation>
    <scope>NUCLEOTIDE SEQUENCE [LARGE SCALE GENOMIC DNA]</scope>
    <source>
        <strain evidence="15">YU21-B</strain>
    </source>
</reference>
<feature type="transmembrane region" description="Helical" evidence="11">
    <location>
        <begin position="12"/>
        <end position="35"/>
    </location>
</feature>
<name>A0A829YID7_9GAMM</name>
<dbReference type="Pfam" id="PF00512">
    <property type="entry name" value="HisKA"/>
    <property type="match status" value="1"/>
</dbReference>
<evidence type="ECO:0000256" key="8">
    <source>
        <dbReference type="ARBA" id="ARBA00022989"/>
    </source>
</evidence>
<dbReference type="InterPro" id="IPR003661">
    <property type="entry name" value="HisK_dim/P_dom"/>
</dbReference>
<keyword evidence="15" id="KW-1185">Reference proteome</keyword>
<evidence type="ECO:0000313" key="14">
    <source>
        <dbReference type="EMBL" id="GFE82591.1"/>
    </source>
</evidence>
<dbReference type="InterPro" id="IPR036097">
    <property type="entry name" value="HisK_dim/P_sf"/>
</dbReference>
<dbReference type="RefSeq" id="WP_161814216.1">
    <property type="nucleotide sequence ID" value="NZ_BLJN01000004.1"/>
</dbReference>
<evidence type="ECO:0000259" key="13">
    <source>
        <dbReference type="PROSITE" id="PS50885"/>
    </source>
</evidence>
<keyword evidence="7" id="KW-0418">Kinase</keyword>
<evidence type="ECO:0000256" key="2">
    <source>
        <dbReference type="ARBA" id="ARBA00004141"/>
    </source>
</evidence>
<dbReference type="SMART" id="SM00388">
    <property type="entry name" value="HisKA"/>
    <property type="match status" value="1"/>
</dbReference>
<keyword evidence="8 11" id="KW-1133">Transmembrane helix</keyword>
<evidence type="ECO:0000256" key="7">
    <source>
        <dbReference type="ARBA" id="ARBA00022777"/>
    </source>
</evidence>
<evidence type="ECO:0000256" key="5">
    <source>
        <dbReference type="ARBA" id="ARBA00022679"/>
    </source>
</evidence>
<evidence type="ECO:0000256" key="10">
    <source>
        <dbReference type="ARBA" id="ARBA00023136"/>
    </source>
</evidence>
<evidence type="ECO:0000256" key="1">
    <source>
        <dbReference type="ARBA" id="ARBA00000085"/>
    </source>
</evidence>
<keyword evidence="6 11" id="KW-0812">Transmembrane</keyword>
<dbReference type="AlphaFoldDB" id="A0A829YID7"/>
<accession>A0A829YID7</accession>
<dbReference type="CDD" id="cd00075">
    <property type="entry name" value="HATPase"/>
    <property type="match status" value="1"/>
</dbReference>
<keyword evidence="10 11" id="KW-0472">Membrane</keyword>
<proteinExistence type="predicted"/>
<dbReference type="SUPFAM" id="SSF55874">
    <property type="entry name" value="ATPase domain of HSP90 chaperone/DNA topoisomerase II/histidine kinase"/>
    <property type="match status" value="1"/>
</dbReference>
<dbReference type="EC" id="2.7.13.3" evidence="3"/>
<evidence type="ECO:0000256" key="3">
    <source>
        <dbReference type="ARBA" id="ARBA00012438"/>
    </source>
</evidence>
<dbReference type="Gene3D" id="1.10.287.130">
    <property type="match status" value="1"/>
</dbReference>
<sequence length="444" mass="47798">MQPGPSLLRQISVRLVAAAVLVSLIEIIGVLAIYASNRPKLAAELVTTEADRILDALTSDDPHRSLAQLAAPRGADDWTFTVHDSSRKLIFERAPKGPNLFQPLPAPIDHEWTRLERESGPVIVSGARHLPNNAWVTMTVSGESLPLFGLVFVREAYAHVIVPVAPVTILLLVLNVYIVRRMLAPLEASAAEVDALDPSRMETRLSVPATPREVRALVLAMNRALDRLEQAMHTLESFTADAAHEMRTPLSILKLRVEALEAGPAKDALREDVSAMTRLVNQMLDLAQADTLDSQITQTVDLATLARDGVERMLPVAVARGCDIALIDHGGGTVKGHAEALARVLANLIDNAIAHSPRDRSIDVIVGPGTRLVVRDRGPGFSPENAELLFRRFWRGAAPGRAGAGLGLAIAQSILARHGATITADNAPDGGAVFTIEWIKESVS</sequence>
<dbReference type="PANTHER" id="PTHR45436">
    <property type="entry name" value="SENSOR HISTIDINE KINASE YKOH"/>
    <property type="match status" value="1"/>
</dbReference>
<dbReference type="GO" id="GO:0005886">
    <property type="term" value="C:plasma membrane"/>
    <property type="evidence" value="ECO:0007669"/>
    <property type="project" value="TreeGrafter"/>
</dbReference>